<accession>A0A2R6CBT2</accession>
<comment type="caution">
    <text evidence="1">The sequence shown here is derived from an EMBL/GenBank/DDBJ whole genome shotgun (WGS) entry which is preliminary data.</text>
</comment>
<dbReference type="EMBL" id="NEXF01000102">
    <property type="protein sequence ID" value="PSO08349.1"/>
    <property type="molecule type" value="Genomic_DNA"/>
</dbReference>
<dbReference type="Proteomes" id="UP000242015">
    <property type="component" value="Unassembled WGS sequence"/>
</dbReference>
<reference evidence="1 2" key="1">
    <citation type="submission" date="2017-04" db="EMBL/GenBank/DDBJ databases">
        <title>Novel microbial lineages endemic to geothermal iron-oxide mats fill important gaps in the evolutionary history of Archaea.</title>
        <authorList>
            <person name="Jay Z.J."/>
            <person name="Beam J.P."/>
            <person name="Dlakic M."/>
            <person name="Rusch D.B."/>
            <person name="Kozubal M.A."/>
            <person name="Inskeep W.P."/>
        </authorList>
    </citation>
    <scope>NUCLEOTIDE SEQUENCE [LARGE SCALE GENOMIC DNA]</scope>
    <source>
        <strain evidence="1">BE_D</strain>
    </source>
</reference>
<evidence type="ECO:0000313" key="1">
    <source>
        <dbReference type="EMBL" id="PSO08349.1"/>
    </source>
</evidence>
<proteinExistence type="predicted"/>
<name>A0A2R6CBT2_9ARCH</name>
<sequence>YLKDRASSFNNINLDKTLFTPILSRLPRAINVLIQRVKVTHTDGGLSEHIIAASKSLCLSEDKLYRNFIV</sequence>
<evidence type="ECO:0000313" key="2">
    <source>
        <dbReference type="Proteomes" id="UP000242015"/>
    </source>
</evidence>
<feature type="non-terminal residue" evidence="1">
    <location>
        <position position="1"/>
    </location>
</feature>
<protein>
    <submittedName>
        <fullName evidence="1">Uncharacterized protein</fullName>
    </submittedName>
</protein>
<dbReference type="AlphaFoldDB" id="A0A2R6CBT2"/>
<gene>
    <name evidence="1" type="ORF">B9Q04_05990</name>
</gene>
<organism evidence="1 2">
    <name type="scientific">Candidatus Marsarchaeota G2 archaeon BE_D</name>
    <dbReference type="NCBI Taxonomy" id="1978158"/>
    <lineage>
        <taxon>Archaea</taxon>
        <taxon>Candidatus Marsarchaeota</taxon>
        <taxon>Candidatus Marsarchaeota group 2</taxon>
    </lineage>
</organism>